<dbReference type="GO" id="GO:0140359">
    <property type="term" value="F:ABC-type transporter activity"/>
    <property type="evidence" value="ECO:0007669"/>
    <property type="project" value="UniProtKB-ARBA"/>
</dbReference>
<dbReference type="Gene3D" id="2.40.50.100">
    <property type="match status" value="1"/>
</dbReference>
<dbReference type="InterPro" id="IPR013611">
    <property type="entry name" value="Transp-assoc_OB_typ2"/>
</dbReference>
<keyword evidence="3 6" id="KW-0067">ATP-binding</keyword>
<dbReference type="InterPro" id="IPR003593">
    <property type="entry name" value="AAA+_ATPase"/>
</dbReference>
<evidence type="ECO:0000313" key="6">
    <source>
        <dbReference type="EMBL" id="SFC81991.1"/>
    </source>
</evidence>
<dbReference type="EMBL" id="FOLY01000006">
    <property type="protein sequence ID" value="SFC81991.1"/>
    <property type="molecule type" value="Genomic_DNA"/>
</dbReference>
<evidence type="ECO:0000313" key="7">
    <source>
        <dbReference type="Proteomes" id="UP000199046"/>
    </source>
</evidence>
<dbReference type="Pfam" id="PF08402">
    <property type="entry name" value="TOBE_2"/>
    <property type="match status" value="1"/>
</dbReference>
<proteinExistence type="predicted"/>
<dbReference type="SUPFAM" id="SSF52540">
    <property type="entry name" value="P-loop containing nucleoside triphosphate hydrolases"/>
    <property type="match status" value="1"/>
</dbReference>
<gene>
    <name evidence="6" type="ORF">SAMN05421848_2872</name>
</gene>
<dbReference type="OrthoDB" id="9802264at2"/>
<evidence type="ECO:0000256" key="2">
    <source>
        <dbReference type="ARBA" id="ARBA00022741"/>
    </source>
</evidence>
<dbReference type="InterPro" id="IPR017871">
    <property type="entry name" value="ABC_transporter-like_CS"/>
</dbReference>
<protein>
    <submittedName>
        <fullName evidence="6">Spermidine/putrescine transport system ATP-binding protein</fullName>
    </submittedName>
</protein>
<accession>A0A1I1M9A3</accession>
<evidence type="ECO:0000256" key="1">
    <source>
        <dbReference type="ARBA" id="ARBA00022448"/>
    </source>
</evidence>
<dbReference type="FunFam" id="3.40.50.300:FF:000042">
    <property type="entry name" value="Maltose/maltodextrin ABC transporter, ATP-binding protein"/>
    <property type="match status" value="1"/>
</dbReference>
<keyword evidence="1" id="KW-0813">Transport</keyword>
<dbReference type="PANTHER" id="PTHR42781">
    <property type="entry name" value="SPERMIDINE/PUTRESCINE IMPORT ATP-BINDING PROTEIN POTA"/>
    <property type="match status" value="1"/>
</dbReference>
<evidence type="ECO:0000259" key="5">
    <source>
        <dbReference type="PROSITE" id="PS50893"/>
    </source>
</evidence>
<name>A0A1I1M9A3_9GAMM</name>
<evidence type="ECO:0000256" key="4">
    <source>
        <dbReference type="SAM" id="MobiDB-lite"/>
    </source>
</evidence>
<evidence type="ECO:0000256" key="3">
    <source>
        <dbReference type="ARBA" id="ARBA00022840"/>
    </source>
</evidence>
<dbReference type="InterPro" id="IPR050093">
    <property type="entry name" value="ABC_SmlMolc_Importer"/>
</dbReference>
<dbReference type="PROSITE" id="PS00211">
    <property type="entry name" value="ABC_TRANSPORTER_1"/>
    <property type="match status" value="1"/>
</dbReference>
<organism evidence="6 7">
    <name type="scientific">Kushneria avicenniae</name>
    <dbReference type="NCBI Taxonomy" id="402385"/>
    <lineage>
        <taxon>Bacteria</taxon>
        <taxon>Pseudomonadati</taxon>
        <taxon>Pseudomonadota</taxon>
        <taxon>Gammaproteobacteria</taxon>
        <taxon>Oceanospirillales</taxon>
        <taxon>Halomonadaceae</taxon>
        <taxon>Kushneria</taxon>
    </lineage>
</organism>
<dbReference type="STRING" id="402385.SAMN05421848_2872"/>
<dbReference type="InterPro" id="IPR008995">
    <property type="entry name" value="Mo/tungstate-bd_C_term_dom"/>
</dbReference>
<dbReference type="GO" id="GO:0005524">
    <property type="term" value="F:ATP binding"/>
    <property type="evidence" value="ECO:0007669"/>
    <property type="project" value="UniProtKB-KW"/>
</dbReference>
<dbReference type="SUPFAM" id="SSF50331">
    <property type="entry name" value="MOP-like"/>
    <property type="match status" value="1"/>
</dbReference>
<keyword evidence="7" id="KW-1185">Reference proteome</keyword>
<dbReference type="InterPro" id="IPR003439">
    <property type="entry name" value="ABC_transporter-like_ATP-bd"/>
</dbReference>
<keyword evidence="2" id="KW-0547">Nucleotide-binding</keyword>
<reference evidence="7" key="1">
    <citation type="submission" date="2016-10" db="EMBL/GenBank/DDBJ databases">
        <authorList>
            <person name="Varghese N."/>
            <person name="Submissions S."/>
        </authorList>
    </citation>
    <scope>NUCLEOTIDE SEQUENCE [LARGE SCALE GENOMIC DNA]</scope>
    <source>
        <strain evidence="7">DSM 23439</strain>
    </source>
</reference>
<dbReference type="GO" id="GO:0016887">
    <property type="term" value="F:ATP hydrolysis activity"/>
    <property type="evidence" value="ECO:0007669"/>
    <property type="project" value="InterPro"/>
</dbReference>
<dbReference type="PROSITE" id="PS50893">
    <property type="entry name" value="ABC_TRANSPORTER_2"/>
    <property type="match status" value="1"/>
</dbReference>
<dbReference type="InterPro" id="IPR027417">
    <property type="entry name" value="P-loop_NTPase"/>
</dbReference>
<dbReference type="SMART" id="SM00382">
    <property type="entry name" value="AAA"/>
    <property type="match status" value="1"/>
</dbReference>
<dbReference type="Pfam" id="PF00005">
    <property type="entry name" value="ABC_tran"/>
    <property type="match status" value="1"/>
</dbReference>
<dbReference type="GO" id="GO:0043190">
    <property type="term" value="C:ATP-binding cassette (ABC) transporter complex"/>
    <property type="evidence" value="ECO:0007669"/>
    <property type="project" value="InterPro"/>
</dbReference>
<dbReference type="PANTHER" id="PTHR42781:SF4">
    <property type="entry name" value="SPERMIDINE_PUTRESCINE IMPORT ATP-BINDING PROTEIN POTA"/>
    <property type="match status" value="1"/>
</dbReference>
<dbReference type="Proteomes" id="UP000199046">
    <property type="component" value="Unassembled WGS sequence"/>
</dbReference>
<feature type="domain" description="ABC transporter" evidence="5">
    <location>
        <begin position="34"/>
        <end position="265"/>
    </location>
</feature>
<dbReference type="AlphaFoldDB" id="A0A1I1M9A3"/>
<sequence>MAERSPTAAPGGPFLSVESTTGSDGSAAREASSISLKGIRKEYPGGVVALESVDLDIRAGEFFTLLGPSGCGKTTLLRMLAGLDEPSAGTLSIGGVDVTDTPPHKRSVNTVFQSYALFPHLSVRDNIAFGLKMRGMARAEREQKVVEIAGFIKLGSLVDRRVDQLSGGQRQRIALARALICEPDVLLLDEPLSALDAGLRSQLQVELLRTQKRLGMTFVFVTHDQEEAMVMSDRIAVLNDGIIQQLGTPQEVYERPANLFVARFMGHDNLFPITARAGMTVTTPIGSLETEDHHEGKVALIRPETLELTSPGAPSVEPGKQLNTLMCRVVERFYRGSNVEYRLSHQNDEQHSELIAEISNTGERLFRVGDEVKVEIYPEDVIMLGDDEEGA</sequence>
<dbReference type="RefSeq" id="WP_090135371.1">
    <property type="nucleotide sequence ID" value="NZ_FOLY01000006.1"/>
</dbReference>
<feature type="region of interest" description="Disordered" evidence="4">
    <location>
        <begin position="1"/>
        <end position="31"/>
    </location>
</feature>
<dbReference type="Gene3D" id="3.40.50.300">
    <property type="entry name" value="P-loop containing nucleotide triphosphate hydrolases"/>
    <property type="match status" value="1"/>
</dbReference>